<sequence>MDSRIVSGLIVGGTAPQDSQDSPIGPGYEIQNPEVDPSFEGVASNLLTLRSLPALERYVANFRVQFGSDVFLDYELLIDSDVLRRFVDGAEHGHGVTLNPPIYGQSLPAQAELFAQSLSCPSPDCSTMDSSTLTSTQAGPTSSRSCLQLESFSMATASTLMITSRSVMRLSQRSLTPTTGTSSPRNP</sequence>
<dbReference type="Proteomes" id="UP000198982">
    <property type="component" value="Unassembled WGS sequence"/>
</dbReference>
<name>A0A1H4ZX17_9PSED</name>
<dbReference type="EMBL" id="FNTJ01000003">
    <property type="protein sequence ID" value="SED34228.1"/>
    <property type="molecule type" value="Genomic_DNA"/>
</dbReference>
<evidence type="ECO:0000313" key="2">
    <source>
        <dbReference type="Proteomes" id="UP000198982"/>
    </source>
</evidence>
<protein>
    <submittedName>
        <fullName evidence="1">Uncharacterized protein</fullName>
    </submittedName>
</protein>
<keyword evidence="2" id="KW-1185">Reference proteome</keyword>
<gene>
    <name evidence="1" type="ORF">SAMN05216178_6860</name>
</gene>
<organism evidence="1 2">
    <name type="scientific">Pseudomonas saponiphila</name>
    <dbReference type="NCBI Taxonomy" id="556534"/>
    <lineage>
        <taxon>Bacteria</taxon>
        <taxon>Pseudomonadati</taxon>
        <taxon>Pseudomonadota</taxon>
        <taxon>Gammaproteobacteria</taxon>
        <taxon>Pseudomonadales</taxon>
        <taxon>Pseudomonadaceae</taxon>
        <taxon>Pseudomonas</taxon>
    </lineage>
</organism>
<dbReference type="RefSeq" id="WP_143038370.1">
    <property type="nucleotide sequence ID" value="NZ_FNTJ01000003.1"/>
</dbReference>
<evidence type="ECO:0000313" key="1">
    <source>
        <dbReference type="EMBL" id="SED34228.1"/>
    </source>
</evidence>
<accession>A0A1H4ZX17</accession>
<reference evidence="2" key="1">
    <citation type="submission" date="2016-10" db="EMBL/GenBank/DDBJ databases">
        <authorList>
            <person name="Varghese N."/>
            <person name="Submissions S."/>
        </authorList>
    </citation>
    <scope>NUCLEOTIDE SEQUENCE [LARGE SCALE GENOMIC DNA]</scope>
    <source>
        <strain evidence="2">DSM 9751</strain>
    </source>
</reference>
<dbReference type="AlphaFoldDB" id="A0A1H4ZX17"/>
<proteinExistence type="predicted"/>